<dbReference type="Proteomes" id="UP001519308">
    <property type="component" value="Unassembled WGS sequence"/>
</dbReference>
<evidence type="ECO:0000313" key="15">
    <source>
        <dbReference type="Proteomes" id="UP001519308"/>
    </source>
</evidence>
<keyword evidence="15" id="KW-1185">Reference proteome</keyword>
<keyword evidence="12 13" id="KW-1006">Bacterial flagellum protein export</keyword>
<feature type="transmembrane region" description="Helical" evidence="13">
    <location>
        <begin position="33"/>
        <end position="52"/>
    </location>
</feature>
<dbReference type="InterPro" id="IPR006136">
    <property type="entry name" value="FlhB"/>
</dbReference>
<dbReference type="RefSeq" id="WP_021283752.1">
    <property type="nucleotide sequence ID" value="NZ_JAGGLL010000010.1"/>
</dbReference>
<keyword evidence="11 13" id="KW-0472">Membrane</keyword>
<keyword evidence="7 13" id="KW-0812">Transmembrane</keyword>
<gene>
    <name evidence="13" type="primary">flhB</name>
    <name evidence="14" type="ORF">J2Z44_001587</name>
</gene>
<organism evidence="14 15">
    <name type="scientific">Clostridium punense</name>
    <dbReference type="NCBI Taxonomy" id="1054297"/>
    <lineage>
        <taxon>Bacteria</taxon>
        <taxon>Bacillati</taxon>
        <taxon>Bacillota</taxon>
        <taxon>Clostridia</taxon>
        <taxon>Eubacteriales</taxon>
        <taxon>Clostridiaceae</taxon>
        <taxon>Clostridium</taxon>
    </lineage>
</organism>
<dbReference type="Pfam" id="PF01311">
    <property type="entry name" value="Bac_export_1"/>
    <property type="match status" value="1"/>
</dbReference>
<comment type="subcellular location">
    <subcellularLocation>
        <location evidence="1">Cell membrane</location>
        <topology evidence="1">Multi-pass membrane protein</topology>
    </subcellularLocation>
</comment>
<feature type="transmembrane region" description="Helical" evidence="13">
    <location>
        <begin position="64"/>
        <end position="88"/>
    </location>
</feature>
<evidence type="ECO:0000313" key="14">
    <source>
        <dbReference type="EMBL" id="MBP2021791.1"/>
    </source>
</evidence>
<dbReference type="Gene3D" id="3.40.1690.10">
    <property type="entry name" value="secretion proteins EscU"/>
    <property type="match status" value="1"/>
</dbReference>
<keyword evidence="8 13" id="KW-1005">Bacterial flagellum biogenesis</keyword>
<sequence>MIDLALFVVFFMVFLRLTSLIFSVQVFFPSDTPALLKVGLAMVISIIITPMLDSSSVEAISSIMGIIPIAIKEIIVGLSMGFVINLIFSMAQMAGQMMDFSIGFSMMTLFDPIASENLSVMGRLLYWISIMVFMLVDGHLIVIKALIDSFNVVSLGSFTFLPEHSTYMIHVILEFFVIGVKIAIPIILILLITEIVLGLVSRVMPQLNVMIMGMPIKLLVGLSAFGVLIPMIMKVIVANIGNLDRIFTQYFNILPFLVIFVASDSGEKTEEATPKKKKDAKEKGQVVKSKELTSAIVLVTVTIIALTLSNFAINKLKETIILYLHYYPNFVLNSQSFKGILINSFIRIMMIFLPVAIPIMIIGVIANVAQTGKVLTTETLKPKLEKLNPISGFKRMFSIKALVDLVKNIAIVTIVGYVGYNFIKDNYYSVINYSNFKVDAIVSEISKLITSIFSKVSLVLIVIGIVDYVYQRYQYNKDLKMTKQEVKEEFKQQEGDPLVKSKIRQKQRDMAMRRMMQSIPDATVVITNPTHIAVALKYDENSGKAPMVVAKGSDNIAVKIKEIAIENKVPIIENKPLARLMFSKVELDEEIPYDMYQAVAEILVLVVKASSKK</sequence>
<comment type="function">
    <text evidence="13">Required for formation of the rod structure in the basal body of the flagellar apparatus. Together with FliI and FliH, may constitute the export apparatus of flagellin.</text>
</comment>
<name>A0ABS4K1Y2_9CLOT</name>
<evidence type="ECO:0000256" key="6">
    <source>
        <dbReference type="ARBA" id="ARBA00022475"/>
    </source>
</evidence>
<feature type="transmembrane region" description="Helical" evidence="13">
    <location>
        <begin position="292"/>
        <end position="313"/>
    </location>
</feature>
<dbReference type="EMBL" id="JAGGLL010000010">
    <property type="protein sequence ID" value="MBP2021791.1"/>
    <property type="molecule type" value="Genomic_DNA"/>
</dbReference>
<evidence type="ECO:0000256" key="1">
    <source>
        <dbReference type="ARBA" id="ARBA00004651"/>
    </source>
</evidence>
<dbReference type="SUPFAM" id="SSF160544">
    <property type="entry name" value="EscU C-terminal domain-like"/>
    <property type="match status" value="1"/>
</dbReference>
<dbReference type="Gene3D" id="6.10.250.2080">
    <property type="match status" value="1"/>
</dbReference>
<feature type="transmembrane region" description="Helical" evidence="13">
    <location>
        <begin position="345"/>
        <end position="366"/>
    </location>
</feature>
<dbReference type="InterPro" id="IPR002010">
    <property type="entry name" value="T3SS_IM_R"/>
</dbReference>
<feature type="transmembrane region" description="Helical" evidence="13">
    <location>
        <begin position="167"/>
        <end position="197"/>
    </location>
</feature>
<dbReference type="PANTHER" id="PTHR30531:SF12">
    <property type="entry name" value="FLAGELLAR BIOSYNTHETIC PROTEIN FLHB"/>
    <property type="match status" value="1"/>
</dbReference>
<comment type="caution">
    <text evidence="13">Lacks conserved residue(s) required for the propagation of feature annotation.</text>
</comment>
<dbReference type="InterPro" id="IPR029025">
    <property type="entry name" value="T3SS_substrate_exporter_C"/>
</dbReference>
<keyword evidence="9 13" id="KW-0653">Protein transport</keyword>
<evidence type="ECO:0000256" key="12">
    <source>
        <dbReference type="ARBA" id="ARBA00023225"/>
    </source>
</evidence>
<feature type="transmembrane region" description="Helical" evidence="13">
    <location>
        <begin position="125"/>
        <end position="147"/>
    </location>
</feature>
<protein>
    <recommendedName>
        <fullName evidence="4 13">Flagellar biosynthetic protein FlhB</fullName>
    </recommendedName>
</protein>
<accession>A0ABS4K1Y2</accession>
<keyword evidence="14" id="KW-0969">Cilium</keyword>
<evidence type="ECO:0000256" key="5">
    <source>
        <dbReference type="ARBA" id="ARBA00022448"/>
    </source>
</evidence>
<keyword evidence="5 13" id="KW-0813">Transport</keyword>
<dbReference type="InterPro" id="IPR006135">
    <property type="entry name" value="T3SS_substrate_exporter"/>
</dbReference>
<keyword evidence="14" id="KW-0282">Flagellum</keyword>
<feature type="transmembrane region" description="Helical" evidence="13">
    <location>
        <begin position="405"/>
        <end position="423"/>
    </location>
</feature>
<comment type="caution">
    <text evidence="14">The sequence shown here is derived from an EMBL/GenBank/DDBJ whole genome shotgun (WGS) entry which is preliminary data.</text>
</comment>
<dbReference type="Pfam" id="PF01312">
    <property type="entry name" value="Bac_export_2"/>
    <property type="match status" value="1"/>
</dbReference>
<evidence type="ECO:0000256" key="7">
    <source>
        <dbReference type="ARBA" id="ARBA00022692"/>
    </source>
</evidence>
<keyword evidence="10 13" id="KW-1133">Transmembrane helix</keyword>
<reference evidence="14 15" key="1">
    <citation type="submission" date="2021-03" db="EMBL/GenBank/DDBJ databases">
        <title>Genomic Encyclopedia of Type Strains, Phase IV (KMG-IV): sequencing the most valuable type-strain genomes for metagenomic binning, comparative biology and taxonomic classification.</title>
        <authorList>
            <person name="Goeker M."/>
        </authorList>
    </citation>
    <scope>NUCLEOTIDE SEQUENCE [LARGE SCALE GENOMIC DNA]</scope>
    <source>
        <strain evidence="14 15">DSM 28650</strain>
    </source>
</reference>
<evidence type="ECO:0000256" key="2">
    <source>
        <dbReference type="ARBA" id="ARBA00009772"/>
    </source>
</evidence>
<evidence type="ECO:0000256" key="4">
    <source>
        <dbReference type="ARBA" id="ARBA00021622"/>
    </source>
</evidence>
<dbReference type="NCBIfam" id="TIGR00328">
    <property type="entry name" value="flhB"/>
    <property type="match status" value="1"/>
</dbReference>
<dbReference type="PANTHER" id="PTHR30531">
    <property type="entry name" value="FLAGELLAR BIOSYNTHETIC PROTEIN FLHB"/>
    <property type="match status" value="1"/>
</dbReference>
<dbReference type="PRINTS" id="PR00950">
    <property type="entry name" value="TYPE3IMSPROT"/>
</dbReference>
<proteinExistence type="inferred from homology"/>
<feature type="transmembrane region" description="Helical" evidence="13">
    <location>
        <begin position="218"/>
        <end position="240"/>
    </location>
</feature>
<evidence type="ECO:0000256" key="9">
    <source>
        <dbReference type="ARBA" id="ARBA00022927"/>
    </source>
</evidence>
<evidence type="ECO:0000256" key="13">
    <source>
        <dbReference type="RuleBase" id="RU364091"/>
    </source>
</evidence>
<keyword evidence="14" id="KW-0966">Cell projection</keyword>
<comment type="similarity">
    <text evidence="2">Belongs to the FliR/MopE/SpaR family.</text>
</comment>
<evidence type="ECO:0000256" key="11">
    <source>
        <dbReference type="ARBA" id="ARBA00023136"/>
    </source>
</evidence>
<feature type="transmembrane region" description="Helical" evidence="13">
    <location>
        <begin position="452"/>
        <end position="470"/>
    </location>
</feature>
<evidence type="ECO:0000256" key="3">
    <source>
        <dbReference type="ARBA" id="ARBA00010690"/>
    </source>
</evidence>
<dbReference type="NCBIfam" id="NF009411">
    <property type="entry name" value="PRK12772.1"/>
    <property type="match status" value="1"/>
</dbReference>
<comment type="similarity">
    <text evidence="3 13">Belongs to the type III secretion exporter family.</text>
</comment>
<evidence type="ECO:0000256" key="10">
    <source>
        <dbReference type="ARBA" id="ARBA00022989"/>
    </source>
</evidence>
<evidence type="ECO:0000256" key="8">
    <source>
        <dbReference type="ARBA" id="ARBA00022795"/>
    </source>
</evidence>
<keyword evidence="6 13" id="KW-1003">Cell membrane</keyword>